<comment type="caution">
    <text evidence="1">The sequence shown here is derived from an EMBL/GenBank/DDBJ whole genome shotgun (WGS) entry which is preliminary data.</text>
</comment>
<proteinExistence type="predicted"/>
<accession>A0ABW3URK1</accession>
<dbReference type="GO" id="GO:0016301">
    <property type="term" value="F:kinase activity"/>
    <property type="evidence" value="ECO:0007669"/>
    <property type="project" value="UniProtKB-KW"/>
</dbReference>
<name>A0ABW3URK1_9BACL</name>
<evidence type="ECO:0000313" key="2">
    <source>
        <dbReference type="Proteomes" id="UP001597180"/>
    </source>
</evidence>
<dbReference type="Pfam" id="PF08757">
    <property type="entry name" value="CotH"/>
    <property type="match status" value="1"/>
</dbReference>
<protein>
    <submittedName>
        <fullName evidence="1">CotH kinase family protein</fullName>
    </submittedName>
</protein>
<gene>
    <name evidence="1" type="ORF">ACFQ4B_20055</name>
</gene>
<dbReference type="EMBL" id="JBHTLU010000025">
    <property type="protein sequence ID" value="MFD1222421.1"/>
    <property type="molecule type" value="Genomic_DNA"/>
</dbReference>
<dbReference type="InterPro" id="IPR014867">
    <property type="entry name" value="Spore_coat_CotH_CotH2/3/7"/>
</dbReference>
<reference evidence="2" key="1">
    <citation type="journal article" date="2019" name="Int. J. Syst. Evol. Microbiol.">
        <title>The Global Catalogue of Microorganisms (GCM) 10K type strain sequencing project: providing services to taxonomists for standard genome sequencing and annotation.</title>
        <authorList>
            <consortium name="The Broad Institute Genomics Platform"/>
            <consortium name="The Broad Institute Genome Sequencing Center for Infectious Disease"/>
            <person name="Wu L."/>
            <person name="Ma J."/>
        </authorList>
    </citation>
    <scope>NUCLEOTIDE SEQUENCE [LARGE SCALE GENOMIC DNA]</scope>
    <source>
        <strain evidence="2">CCUG 53270</strain>
    </source>
</reference>
<dbReference type="PANTHER" id="PTHR40050">
    <property type="entry name" value="INNER SPORE COAT PROTEIN H"/>
    <property type="match status" value="1"/>
</dbReference>
<keyword evidence="1" id="KW-0418">Kinase</keyword>
<dbReference type="RefSeq" id="WP_345587467.1">
    <property type="nucleotide sequence ID" value="NZ_BAABJG010000009.1"/>
</dbReference>
<sequence>MELSTRSIVIGDEERSALQKNVWSEKYVKAHMLIQGRREPILLRYRGGHTRDYPKKSYEVVRNGKTYHYNAEFDDPSMIRNALSFQFFQWIGVPSPRTRHCLLKLNGQSLGVYLEIEGVDRYFFRSRNISVKSLFYAVNDNADLTLISPETQRRKSSLFNGYEHIIGTEEDRRQWKSFILNLNTLKGSRLGRYLKERVDIENYLRWLAGAVCTGNYDGFDQNYAVYRHKKTMKYRMIPWDYEGTWGRNCYGKKCGSDLVRIEGYNQLTSKLLSFKSVRSRYKVLLRFIVKQHLTVKKIDPVVQQMYEAIAPHIYEDSMRKWSLSIFDGEPELIRSYIRERRKIILDSLHKL</sequence>
<dbReference type="Proteomes" id="UP001597180">
    <property type="component" value="Unassembled WGS sequence"/>
</dbReference>
<keyword evidence="1" id="KW-0808">Transferase</keyword>
<dbReference type="PANTHER" id="PTHR40050:SF1">
    <property type="entry name" value="INNER SPORE COAT PROTEIN H"/>
    <property type="match status" value="1"/>
</dbReference>
<evidence type="ECO:0000313" key="1">
    <source>
        <dbReference type="EMBL" id="MFD1222421.1"/>
    </source>
</evidence>
<organism evidence="1 2">
    <name type="scientific">Paenibacillus vulneris</name>
    <dbReference type="NCBI Taxonomy" id="1133364"/>
    <lineage>
        <taxon>Bacteria</taxon>
        <taxon>Bacillati</taxon>
        <taxon>Bacillota</taxon>
        <taxon>Bacilli</taxon>
        <taxon>Bacillales</taxon>
        <taxon>Paenibacillaceae</taxon>
        <taxon>Paenibacillus</taxon>
    </lineage>
</organism>
<keyword evidence="2" id="KW-1185">Reference proteome</keyword>